<keyword evidence="4" id="KW-0808">Transferase</keyword>
<dbReference type="SMART" id="SM00220">
    <property type="entry name" value="S_TKc"/>
    <property type="match status" value="1"/>
</dbReference>
<dbReference type="PANTHER" id="PTHR17583">
    <property type="entry name" value="PHOSPHOINOSITIDE 3-KINASE REGULATORY SUBUNIT 4"/>
    <property type="match status" value="1"/>
</dbReference>
<evidence type="ECO:0000313" key="13">
    <source>
        <dbReference type="EMBL" id="CRG86598.1"/>
    </source>
</evidence>
<dbReference type="GO" id="GO:0004674">
    <property type="term" value="F:protein serine/threonine kinase activity"/>
    <property type="evidence" value="ECO:0007669"/>
    <property type="project" value="UniProtKB-KW"/>
</dbReference>
<dbReference type="CDD" id="cd13980">
    <property type="entry name" value="STKc_Vps15"/>
    <property type="match status" value="1"/>
</dbReference>
<dbReference type="GO" id="GO:0005770">
    <property type="term" value="C:late endosome"/>
    <property type="evidence" value="ECO:0007669"/>
    <property type="project" value="TreeGrafter"/>
</dbReference>
<dbReference type="GO" id="GO:0005524">
    <property type="term" value="F:ATP binding"/>
    <property type="evidence" value="ECO:0007669"/>
    <property type="project" value="UniProtKB-KW"/>
</dbReference>
<dbReference type="InterPro" id="IPR016024">
    <property type="entry name" value="ARM-type_fold"/>
</dbReference>
<keyword evidence="3 10" id="KW-0853">WD repeat</keyword>
<keyword evidence="6" id="KW-0547">Nucleotide-binding</keyword>
<feature type="region of interest" description="Disordered" evidence="11">
    <location>
        <begin position="1392"/>
        <end position="1413"/>
    </location>
</feature>
<keyword evidence="8" id="KW-0067">ATP-binding</keyword>
<dbReference type="GO" id="GO:0071561">
    <property type="term" value="C:nucleus-vacuole junction"/>
    <property type="evidence" value="ECO:0007669"/>
    <property type="project" value="TreeGrafter"/>
</dbReference>
<dbReference type="Gene3D" id="1.10.510.10">
    <property type="entry name" value="Transferase(Phosphotransferase) domain 1"/>
    <property type="match status" value="1"/>
</dbReference>
<evidence type="ECO:0000256" key="5">
    <source>
        <dbReference type="ARBA" id="ARBA00022737"/>
    </source>
</evidence>
<dbReference type="InterPro" id="IPR000719">
    <property type="entry name" value="Prot_kinase_dom"/>
</dbReference>
<dbReference type="Gene3D" id="2.130.10.10">
    <property type="entry name" value="YVTN repeat-like/Quinoprotein amine dehydrogenase"/>
    <property type="match status" value="2"/>
</dbReference>
<feature type="compositionally biased region" description="Polar residues" evidence="11">
    <location>
        <begin position="951"/>
        <end position="974"/>
    </location>
</feature>
<dbReference type="OMA" id="ATNTCRI"/>
<dbReference type="Gene3D" id="1.25.10.10">
    <property type="entry name" value="Leucine-rich Repeat Variant"/>
    <property type="match status" value="1"/>
</dbReference>
<dbReference type="Proteomes" id="UP000054383">
    <property type="component" value="Unassembled WGS sequence"/>
</dbReference>
<feature type="repeat" description="HEAT" evidence="9">
    <location>
        <begin position="435"/>
        <end position="466"/>
    </location>
</feature>
<keyword evidence="2" id="KW-0723">Serine/threonine-protein kinase</keyword>
<dbReference type="InterPro" id="IPR055231">
    <property type="entry name" value="2AA_helical"/>
</dbReference>
<dbReference type="STRING" id="28573.A0A0U1LT75"/>
<keyword evidence="7 13" id="KW-0418">Kinase</keyword>
<evidence type="ECO:0000313" key="14">
    <source>
        <dbReference type="Proteomes" id="UP000054383"/>
    </source>
</evidence>
<dbReference type="InterPro" id="IPR036322">
    <property type="entry name" value="WD40_repeat_dom_sf"/>
</dbReference>
<evidence type="ECO:0000256" key="10">
    <source>
        <dbReference type="PROSITE-ProRule" id="PRU00221"/>
    </source>
</evidence>
<evidence type="ECO:0000256" key="1">
    <source>
        <dbReference type="ARBA" id="ARBA00012513"/>
    </source>
</evidence>
<proteinExistence type="predicted"/>
<evidence type="ECO:0000256" key="7">
    <source>
        <dbReference type="ARBA" id="ARBA00022777"/>
    </source>
</evidence>
<accession>A0A0U1LT75</accession>
<evidence type="ECO:0000259" key="12">
    <source>
        <dbReference type="PROSITE" id="PS50011"/>
    </source>
</evidence>
<feature type="compositionally biased region" description="Basic and acidic residues" evidence="11">
    <location>
        <begin position="981"/>
        <end position="990"/>
    </location>
</feature>
<feature type="region of interest" description="Disordered" evidence="11">
    <location>
        <begin position="1531"/>
        <end position="1585"/>
    </location>
</feature>
<feature type="compositionally biased region" description="Basic residues" evidence="11">
    <location>
        <begin position="917"/>
        <end position="926"/>
    </location>
</feature>
<dbReference type="PROSITE" id="PS50077">
    <property type="entry name" value="HEAT_REPEAT"/>
    <property type="match status" value="1"/>
</dbReference>
<sequence>MGQGYSLTTLSAGSAGIDVPELSDLVYEKSLGSARFMKSIRARQPNGLAFVKVIMKPYPSLQLDPYVKNITRERELLASVPNALAYQRILETGTSGYLVRQYVYSSLYDRLSTRPFLEHVEKKWIAFQLLCALRDCHSQDVFHGDIKTENVLVTSWNWLYLSDFSSSFKPTFLPEDNPADFSFYFDTSGRRTCYLAPERFLETEEEPEGRQVNWAMDIFSAGCVIAELFLEAPIFTLSQLYKYRKGEYSPEHSHLSKIEDRDVRDLILHMIQIDPESRYSAEEYLNFWKHKTFPEYFYSFLHQYMSLITEPALGRTHIDDTGARNRNESDERIDRIYFDFDKVSYFLGSPPKHPIDGSKLTTPQLTSQILPVQLDLSNTQLEGSKMEPQEGALIFLTIVVSNLRNTAKASAKVKACDLLLAFAERLPDETKLDRILPYVMILLNDRSDMVKVAAIRTLAQLLSIVKVVSPVNAYLFPEYIFPRLQPLISDSASKPSPIVRATYASCIASLAQSSLRFLDMVQALRTDARLRSVIPAGSEGDWTEDASFHNLYDVARGDLLEFFEDHTKGLLTDSDSSVRRAFLGSVPGLCVFFGNTKTNEVILSHLNTYLNDKDWILKCAFFEAVVGVAAYVGSVSLEEFILPLIVPSMTDSEDFVVERAIRSMAAMADLGLFQRSVTWELLRIVVRFFSHPNGWIREAAVHFVVTCSKSLSFADKHSIMTPLVRPFLKTSITAISECEILDALKRPLAKGVFDMAMVWAQKSEKGAFWKAANRDSVFSLSINDGLVGRSFPRHVSLSGLSKNEEDEQWISRLKSLGMTPEDEFKLFVLREYIWRVAMRSSRVPDATDASQLNSFITLAQSGITPQTVFFDKTQGIKQRRQSTGYTPPQDDKGIKPHTIADALLDASTSIDPQTAVPRKHQRARTNRGKESNSGPQGPPPTAIESIKTDAQARSTSPSPVHPTSQESSTPSSDIEQGAPGKRHDTDKGSDRGSIATATTTTDTGRLTPTGSLNRIEKKTSAMSLLNRKDTGKAYAETSMNSMNAFGKVDVPSQRKKPTSPLAMAREDPTEQTVPQKYQVGHSYNGNDPMILKLLDNVFAENYPTDLFDLGPFVKEVDSRRAIKRPSGESTDKPWRPEGVLVAMFGEHTAPVNRVVAAPDHTFFVTGSDDGTVKVWDTTRLEKNLTPRSRQTYRHAAGTKVRCLTFVENTYTVISGATDGSIHAVKIDYHKVNETVRYGKSQLVRQYQLPIAQDGSAEYATWVEHFRYEAQSTLLIATNLCRILALDMKTMRPVYTLQNPVHHGTPTVFCYDRKHSWLLVGTSHGILDLWDLRFRVRLKAWGLPGGTAIHRLQIHPTKGRGRWVCVAGGSGHGSEVTVWDVEKTQCREVYRAASPSTGANNQGHANGNPSSHRSSVVNNLAAMNTVTKSYEPWRVDEDRPEGMLSRFASTSAGIEPNANSASYSAAFGDRNGICALNVGYDSPMDGKDSTKCGFAISAGSDRKIRFWDLARPEFSNIISGFDAASDAGVAATPRYESVQPTPSLTVTTEHMPNLPGASGRGEGRGSGKKGSSASASRPPRSTVISLQQQQLLKSHLDSILDVAILREPYGMTVSVDRAGMRYHCLDFFVSFIEMLSGGCSSDNTESILSKPGNIPQNPEQLK</sequence>
<feature type="region of interest" description="Disordered" evidence="11">
    <location>
        <begin position="874"/>
        <end position="1026"/>
    </location>
</feature>
<reference evidence="13 14" key="1">
    <citation type="submission" date="2015-04" db="EMBL/GenBank/DDBJ databases">
        <authorList>
            <person name="Syromyatnikov M.Y."/>
            <person name="Popov V.N."/>
        </authorList>
    </citation>
    <scope>NUCLEOTIDE SEQUENCE [LARGE SCALE GENOMIC DNA]</scope>
    <source>
        <strain evidence="13">WF-38-12</strain>
    </source>
</reference>
<dbReference type="GO" id="GO:0034271">
    <property type="term" value="C:phosphatidylinositol 3-kinase complex, class III, type I"/>
    <property type="evidence" value="ECO:0007669"/>
    <property type="project" value="TreeGrafter"/>
</dbReference>
<dbReference type="Pfam" id="PF22956">
    <property type="entry name" value="VPS15-like_hel"/>
    <property type="match status" value="1"/>
</dbReference>
<dbReference type="FunFam" id="1.25.10.10:FF:000342">
    <property type="entry name" value="Serine/threonine-protein kinase VPS15"/>
    <property type="match status" value="1"/>
</dbReference>
<protein>
    <recommendedName>
        <fullName evidence="1">non-specific serine/threonine protein kinase</fullName>
        <ecNumber evidence="1">2.7.11.1</ecNumber>
    </recommendedName>
</protein>
<evidence type="ECO:0000256" key="2">
    <source>
        <dbReference type="ARBA" id="ARBA00022527"/>
    </source>
</evidence>
<feature type="compositionally biased region" description="Low complexity" evidence="11">
    <location>
        <begin position="1568"/>
        <end position="1585"/>
    </location>
</feature>
<dbReference type="SUPFAM" id="SSF50978">
    <property type="entry name" value="WD40 repeat-like"/>
    <property type="match status" value="1"/>
</dbReference>
<dbReference type="PANTHER" id="PTHR17583:SF0">
    <property type="entry name" value="PHOSPHOINOSITIDE 3-KINASE REGULATORY SUBUNIT 4"/>
    <property type="match status" value="1"/>
</dbReference>
<dbReference type="PROSITE" id="PS00108">
    <property type="entry name" value="PROTEIN_KINASE_ST"/>
    <property type="match status" value="1"/>
</dbReference>
<dbReference type="GO" id="GO:0006623">
    <property type="term" value="P:protein targeting to vacuole"/>
    <property type="evidence" value="ECO:0007669"/>
    <property type="project" value="TreeGrafter"/>
</dbReference>
<evidence type="ECO:0000256" key="3">
    <source>
        <dbReference type="ARBA" id="ARBA00022574"/>
    </source>
</evidence>
<dbReference type="InterPro" id="IPR011989">
    <property type="entry name" value="ARM-like"/>
</dbReference>
<dbReference type="InterPro" id="IPR001680">
    <property type="entry name" value="WD40_rpt"/>
</dbReference>
<dbReference type="InterPro" id="IPR011009">
    <property type="entry name" value="Kinase-like_dom_sf"/>
</dbReference>
<dbReference type="FunFam" id="1.10.510.10:FF:000497">
    <property type="entry name" value="Phosphoinositide 3-kinase regulatory subunit"/>
    <property type="match status" value="1"/>
</dbReference>
<dbReference type="PROSITE" id="PS50082">
    <property type="entry name" value="WD_REPEATS_2"/>
    <property type="match status" value="1"/>
</dbReference>
<organism evidence="13 14">
    <name type="scientific">Talaromyces islandicus</name>
    <name type="common">Penicillium islandicum</name>
    <dbReference type="NCBI Taxonomy" id="28573"/>
    <lineage>
        <taxon>Eukaryota</taxon>
        <taxon>Fungi</taxon>
        <taxon>Dikarya</taxon>
        <taxon>Ascomycota</taxon>
        <taxon>Pezizomycotina</taxon>
        <taxon>Eurotiomycetes</taxon>
        <taxon>Eurotiomycetidae</taxon>
        <taxon>Eurotiales</taxon>
        <taxon>Trichocomaceae</taxon>
        <taxon>Talaromyces</taxon>
        <taxon>Talaromyces sect. Islandici</taxon>
    </lineage>
</organism>
<evidence type="ECO:0000256" key="11">
    <source>
        <dbReference type="SAM" id="MobiDB-lite"/>
    </source>
</evidence>
<dbReference type="GO" id="GO:0045324">
    <property type="term" value="P:late endosome to vacuole transport"/>
    <property type="evidence" value="ECO:0007669"/>
    <property type="project" value="InterPro"/>
</dbReference>
<dbReference type="Pfam" id="PF00400">
    <property type="entry name" value="WD40"/>
    <property type="match status" value="1"/>
</dbReference>
<keyword evidence="14" id="KW-1185">Reference proteome</keyword>
<feature type="domain" description="Protein kinase" evidence="12">
    <location>
        <begin position="25"/>
        <end position="293"/>
    </location>
</feature>
<dbReference type="GO" id="GO:0016236">
    <property type="term" value="P:macroautophagy"/>
    <property type="evidence" value="ECO:0007669"/>
    <property type="project" value="InterPro"/>
</dbReference>
<evidence type="ECO:0000256" key="4">
    <source>
        <dbReference type="ARBA" id="ARBA00022679"/>
    </source>
</evidence>
<dbReference type="SMART" id="SM00320">
    <property type="entry name" value="WD40"/>
    <property type="match status" value="5"/>
</dbReference>
<dbReference type="EMBL" id="CVMT01000002">
    <property type="protein sequence ID" value="CRG86598.1"/>
    <property type="molecule type" value="Genomic_DNA"/>
</dbReference>
<dbReference type="OrthoDB" id="242910at2759"/>
<gene>
    <name evidence="13" type="ORF">PISL3812_03608</name>
</gene>
<dbReference type="GO" id="GO:0034272">
    <property type="term" value="C:phosphatidylinositol 3-kinase complex, class III, type II"/>
    <property type="evidence" value="ECO:0007669"/>
    <property type="project" value="TreeGrafter"/>
</dbReference>
<evidence type="ECO:0000256" key="8">
    <source>
        <dbReference type="ARBA" id="ARBA00022840"/>
    </source>
</evidence>
<dbReference type="PROSITE" id="PS50294">
    <property type="entry name" value="WD_REPEATS_REGION"/>
    <property type="match status" value="1"/>
</dbReference>
<feature type="compositionally biased region" description="Low complexity" evidence="11">
    <location>
        <begin position="996"/>
        <end position="1009"/>
    </location>
</feature>
<feature type="region of interest" description="Disordered" evidence="11">
    <location>
        <begin position="1049"/>
        <end position="1073"/>
    </location>
</feature>
<keyword evidence="5" id="KW-0677">Repeat</keyword>
<dbReference type="PROSITE" id="PS50011">
    <property type="entry name" value="PROTEIN_KINASE_DOM"/>
    <property type="match status" value="1"/>
</dbReference>
<dbReference type="InterPro" id="IPR021133">
    <property type="entry name" value="HEAT_type_2"/>
</dbReference>
<dbReference type="Pfam" id="PF00069">
    <property type="entry name" value="Pkinase"/>
    <property type="match status" value="1"/>
</dbReference>
<dbReference type="SUPFAM" id="SSF56112">
    <property type="entry name" value="Protein kinase-like (PK-like)"/>
    <property type="match status" value="1"/>
</dbReference>
<dbReference type="EC" id="2.7.11.1" evidence="1"/>
<feature type="compositionally biased region" description="Polar residues" evidence="11">
    <location>
        <begin position="1537"/>
        <end position="1549"/>
    </location>
</feature>
<feature type="repeat" description="WD" evidence="10">
    <location>
        <begin position="1144"/>
        <end position="1185"/>
    </location>
</feature>
<dbReference type="FunFam" id="2.130.10.10:FF:000652">
    <property type="entry name" value="Related to VPS15-ser/thr protein kinase"/>
    <property type="match status" value="1"/>
</dbReference>
<dbReference type="InterPro" id="IPR045162">
    <property type="entry name" value="Vps15-like"/>
</dbReference>
<evidence type="ECO:0000256" key="9">
    <source>
        <dbReference type="PROSITE-ProRule" id="PRU00103"/>
    </source>
</evidence>
<dbReference type="SUPFAM" id="SSF48371">
    <property type="entry name" value="ARM repeat"/>
    <property type="match status" value="1"/>
</dbReference>
<dbReference type="InterPro" id="IPR008271">
    <property type="entry name" value="Ser/Thr_kinase_AS"/>
</dbReference>
<dbReference type="InterPro" id="IPR015943">
    <property type="entry name" value="WD40/YVTN_repeat-like_dom_sf"/>
</dbReference>
<name>A0A0U1LT75_TALIS</name>
<feature type="compositionally biased region" description="Polar residues" evidence="11">
    <location>
        <begin position="1393"/>
        <end position="1413"/>
    </location>
</feature>
<evidence type="ECO:0000256" key="6">
    <source>
        <dbReference type="ARBA" id="ARBA00022741"/>
    </source>
</evidence>